<dbReference type="AlphaFoldDB" id="A0A317WNK8"/>
<feature type="transmembrane region" description="Helical" evidence="1">
    <location>
        <begin position="32"/>
        <end position="55"/>
    </location>
</feature>
<protein>
    <submittedName>
        <fullName evidence="2">Uncharacterized protein</fullName>
    </submittedName>
</protein>
<keyword evidence="1" id="KW-0472">Membrane</keyword>
<dbReference type="RefSeq" id="XP_025467837.1">
    <property type="nucleotide sequence ID" value="XM_025611690.1"/>
</dbReference>
<name>A0A317WNK8_9EURO</name>
<comment type="caution">
    <text evidence="2">The sequence shown here is derived from an EMBL/GenBank/DDBJ whole genome shotgun (WGS) entry which is preliminary data.</text>
</comment>
<sequence length="62" mass="7061">MPIPYHSLLPCLSLPFPYPFPTLPCPSLTLPLPFPCFLLIHLCIPLPRLFLLIWFTSHCITG</sequence>
<keyword evidence="1" id="KW-0812">Transmembrane</keyword>
<accession>A0A317WNK8</accession>
<reference evidence="2 3" key="1">
    <citation type="submission" date="2016-12" db="EMBL/GenBank/DDBJ databases">
        <title>The genomes of Aspergillus section Nigri reveals drivers in fungal speciation.</title>
        <authorList>
            <consortium name="DOE Joint Genome Institute"/>
            <person name="Vesth T.C."/>
            <person name="Nybo J."/>
            <person name="Theobald S."/>
            <person name="Brandl J."/>
            <person name="Frisvad J.C."/>
            <person name="Nielsen K.F."/>
            <person name="Lyhne E.K."/>
            <person name="Kogle M.E."/>
            <person name="Kuo A."/>
            <person name="Riley R."/>
            <person name="Clum A."/>
            <person name="Nolan M."/>
            <person name="Lipzen A."/>
            <person name="Salamov A."/>
            <person name="Henrissat B."/>
            <person name="Wiebenga A."/>
            <person name="De Vries R.P."/>
            <person name="Grigoriev I.V."/>
            <person name="Mortensen U.H."/>
            <person name="Andersen M.R."/>
            <person name="Baker S.E."/>
        </authorList>
    </citation>
    <scope>NUCLEOTIDE SEQUENCE [LARGE SCALE GENOMIC DNA]</scope>
    <source>
        <strain evidence="2 3">CBS 115572</strain>
    </source>
</reference>
<evidence type="ECO:0000313" key="2">
    <source>
        <dbReference type="EMBL" id="PWY88054.1"/>
    </source>
</evidence>
<organism evidence="2 3">
    <name type="scientific">Aspergillus sclerotioniger CBS 115572</name>
    <dbReference type="NCBI Taxonomy" id="1450535"/>
    <lineage>
        <taxon>Eukaryota</taxon>
        <taxon>Fungi</taxon>
        <taxon>Dikarya</taxon>
        <taxon>Ascomycota</taxon>
        <taxon>Pezizomycotina</taxon>
        <taxon>Eurotiomycetes</taxon>
        <taxon>Eurotiomycetidae</taxon>
        <taxon>Eurotiales</taxon>
        <taxon>Aspergillaceae</taxon>
        <taxon>Aspergillus</taxon>
        <taxon>Aspergillus subgen. Circumdati</taxon>
    </lineage>
</organism>
<dbReference type="EMBL" id="MSFK01000013">
    <property type="protein sequence ID" value="PWY88054.1"/>
    <property type="molecule type" value="Genomic_DNA"/>
</dbReference>
<evidence type="ECO:0000313" key="3">
    <source>
        <dbReference type="Proteomes" id="UP000246702"/>
    </source>
</evidence>
<feature type="non-terminal residue" evidence="2">
    <location>
        <position position="62"/>
    </location>
</feature>
<dbReference type="Proteomes" id="UP000246702">
    <property type="component" value="Unassembled WGS sequence"/>
</dbReference>
<keyword evidence="3" id="KW-1185">Reference proteome</keyword>
<gene>
    <name evidence="2" type="ORF">BO94DRAFT_535066</name>
</gene>
<dbReference type="GeneID" id="37113833"/>
<keyword evidence="1" id="KW-1133">Transmembrane helix</keyword>
<proteinExistence type="predicted"/>
<evidence type="ECO:0000256" key="1">
    <source>
        <dbReference type="SAM" id="Phobius"/>
    </source>
</evidence>